<organism evidence="3 4">
    <name type="scientific">Flavobacterium crassostreae</name>
    <dbReference type="NCBI Taxonomy" id="1763534"/>
    <lineage>
        <taxon>Bacteria</taxon>
        <taxon>Pseudomonadati</taxon>
        <taxon>Bacteroidota</taxon>
        <taxon>Flavobacteriia</taxon>
        <taxon>Flavobacteriales</taxon>
        <taxon>Flavobacteriaceae</taxon>
        <taxon>Flavobacterium</taxon>
    </lineage>
</organism>
<dbReference type="AlphaFoldDB" id="A0A1B9E292"/>
<keyword evidence="2" id="KW-0732">Signal</keyword>
<comment type="caution">
    <text evidence="3">The sequence shown here is derived from an EMBL/GenBank/DDBJ whole genome shotgun (WGS) entry which is preliminary data.</text>
</comment>
<dbReference type="InterPro" id="IPR019734">
    <property type="entry name" value="TPR_rpt"/>
</dbReference>
<dbReference type="SUPFAM" id="SSF48452">
    <property type="entry name" value="TPR-like"/>
    <property type="match status" value="1"/>
</dbReference>
<evidence type="ECO:0000313" key="3">
    <source>
        <dbReference type="EMBL" id="OCB76060.1"/>
    </source>
</evidence>
<reference evidence="3 4" key="1">
    <citation type="submission" date="2016-03" db="EMBL/GenBank/DDBJ databases">
        <authorList>
            <person name="Ploux O."/>
        </authorList>
    </citation>
    <scope>NUCLEOTIDE SEQUENCE [LARGE SCALE GENOMIC DNA]</scope>
    <source>
        <strain evidence="3 4">LPB0076</strain>
    </source>
</reference>
<dbReference type="Gene3D" id="1.25.40.10">
    <property type="entry name" value="Tetratricopeptide repeat domain"/>
    <property type="match status" value="1"/>
</dbReference>
<protein>
    <submittedName>
        <fullName evidence="3">Uncharacterized protein</fullName>
    </submittedName>
</protein>
<sequence length="401" mass="46145">MQVKKIYYLLWLFLLQQSLQAQQDGYWDKERSITQEIQVTARERALFKVEDLPVGTTELLYRITILDDKQQLASSLVSLLKAIPDPTGISQGSAGAVFLMSKISGQDKCKYALFTQKEQATSYQKTGNTDQSCYHQETPVSKDAKRLVLDQSSCIQANKNNLWFGFESSNWFMSQKIVLEIVPWVDTKSSRGWTLENRKTIIQSCKTSVMARKMQNSDDFCICIEEKIEKKYKFQEFQKLLPIEQAKNYKTFGENCFIETGALKTQNDALRAAAQRFEKNADYSNAIAQYHQIIATQKANTSDYSAIGYNYILTKQYAKAIQFLNQGQQADPTELLIQLRLAHAYLLNNQYQNAKALHKTYQYQNVTSTQSWAEQTQNDFKIFKNAGLPTEDFDRILKLLK</sequence>
<dbReference type="STRING" id="1763534.GCA_001831475_02119"/>
<dbReference type="Pfam" id="PF14559">
    <property type="entry name" value="TPR_19"/>
    <property type="match status" value="1"/>
</dbReference>
<keyword evidence="1" id="KW-0802">TPR repeat</keyword>
<dbReference type="Proteomes" id="UP000093510">
    <property type="component" value="Unassembled WGS sequence"/>
</dbReference>
<gene>
    <name evidence="3" type="ORF">LPBF_07050</name>
</gene>
<feature type="chain" id="PRO_5008625125" evidence="2">
    <location>
        <begin position="24"/>
        <end position="401"/>
    </location>
</feature>
<feature type="repeat" description="TPR" evidence="1">
    <location>
        <begin position="301"/>
        <end position="334"/>
    </location>
</feature>
<dbReference type="InterPro" id="IPR011990">
    <property type="entry name" value="TPR-like_helical_dom_sf"/>
</dbReference>
<dbReference type="PROSITE" id="PS50005">
    <property type="entry name" value="TPR"/>
    <property type="match status" value="1"/>
</dbReference>
<keyword evidence="4" id="KW-1185">Reference proteome</keyword>
<proteinExistence type="predicted"/>
<evidence type="ECO:0000256" key="2">
    <source>
        <dbReference type="SAM" id="SignalP"/>
    </source>
</evidence>
<evidence type="ECO:0000256" key="1">
    <source>
        <dbReference type="PROSITE-ProRule" id="PRU00339"/>
    </source>
</evidence>
<evidence type="ECO:0000313" key="4">
    <source>
        <dbReference type="Proteomes" id="UP000093510"/>
    </source>
</evidence>
<name>A0A1B9E292_9FLAO</name>
<accession>A0A1B9E292</accession>
<feature type="signal peptide" evidence="2">
    <location>
        <begin position="1"/>
        <end position="23"/>
    </location>
</feature>
<dbReference type="EMBL" id="LVEP01000024">
    <property type="protein sequence ID" value="OCB76060.1"/>
    <property type="molecule type" value="Genomic_DNA"/>
</dbReference>